<keyword evidence="1" id="KW-0732">Signal</keyword>
<feature type="domain" description="Glucose/Sorbosone dehydrogenase" evidence="2">
    <location>
        <begin position="43"/>
        <end position="375"/>
    </location>
</feature>
<evidence type="ECO:0000256" key="1">
    <source>
        <dbReference type="SAM" id="SignalP"/>
    </source>
</evidence>
<feature type="signal peptide" evidence="1">
    <location>
        <begin position="1"/>
        <end position="22"/>
    </location>
</feature>
<accession>A0ABV3SCK6</accession>
<name>A0ABV3SCK6_9HYPH</name>
<proteinExistence type="predicted"/>
<dbReference type="EMBL" id="JBDPGJ010000001">
    <property type="protein sequence ID" value="MEX0404479.1"/>
    <property type="molecule type" value="Genomic_DNA"/>
</dbReference>
<dbReference type="Gene3D" id="2.120.10.30">
    <property type="entry name" value="TolB, C-terminal domain"/>
    <property type="match status" value="1"/>
</dbReference>
<evidence type="ECO:0000313" key="3">
    <source>
        <dbReference type="EMBL" id="MEX0404479.1"/>
    </source>
</evidence>
<dbReference type="PANTHER" id="PTHR19328">
    <property type="entry name" value="HEDGEHOG-INTERACTING PROTEIN"/>
    <property type="match status" value="1"/>
</dbReference>
<keyword evidence="4" id="KW-1185">Reference proteome</keyword>
<gene>
    <name evidence="3" type="ORF">ABGN05_02255</name>
</gene>
<reference evidence="3 4" key="1">
    <citation type="submission" date="2024-05" db="EMBL/GenBank/DDBJ databases">
        <authorList>
            <person name="Jiang F."/>
        </authorList>
    </citation>
    <scope>NUCLEOTIDE SEQUENCE [LARGE SCALE GENOMIC DNA]</scope>
    <source>
        <strain evidence="3 4">LZ166</strain>
    </source>
</reference>
<dbReference type="PANTHER" id="PTHR19328:SF75">
    <property type="entry name" value="ALDOSE SUGAR DEHYDROGENASE YLII"/>
    <property type="match status" value="1"/>
</dbReference>
<evidence type="ECO:0000259" key="2">
    <source>
        <dbReference type="Pfam" id="PF07995"/>
    </source>
</evidence>
<comment type="caution">
    <text evidence="3">The sequence shown here is derived from an EMBL/GenBank/DDBJ whole genome shotgun (WGS) entry which is preliminary data.</text>
</comment>
<dbReference type="Proteomes" id="UP001556692">
    <property type="component" value="Unassembled WGS sequence"/>
</dbReference>
<sequence>MRIRPVVIAALAVPLVASNASAQSATVIGNAGTTLSVAPVTDFNEPWAMTFLPDGNLLVTEKSGNLLLVSQDGEKTKISGVPNVAYGGQGGLGDIVLHPQFSENDRVYISFAEPGDGNTRGAAVASATLVRDGGSASLENLQVIWRQQPKVTGEGHYSHRLAFSPDGEHLFITSGERQKQTPAQDMEVNLGKIIRLDPDGSTPDDNPFQDQGELAQTFWSVGHRNMLGIAFDGEGRLWAHEMGPRGGDELNLIKPGENYGWPVVSNGRNYNGSDIPDHPTRPEFEAPEASWTPVISPAGLVIYSGGVFPEWQGDAVIGGLSARAIIHVELGEQEDGTLAGEVERFDMGARIREVEQGPDGALWALEDRAGGRLLKLTPADAD</sequence>
<feature type="chain" id="PRO_5047262233" evidence="1">
    <location>
        <begin position="23"/>
        <end position="382"/>
    </location>
</feature>
<dbReference type="EC" id="1.1.5.-" evidence="3"/>
<protein>
    <submittedName>
        <fullName evidence="3">PQQ-dependent sugar dehydrogenase</fullName>
        <ecNumber evidence="3">1.1.5.-</ecNumber>
    </submittedName>
</protein>
<dbReference type="InterPro" id="IPR011042">
    <property type="entry name" value="6-blade_b-propeller_TolB-like"/>
</dbReference>
<dbReference type="InterPro" id="IPR012938">
    <property type="entry name" value="Glc/Sorbosone_DH"/>
</dbReference>
<organism evidence="3 4">
    <name type="scientific">Aquibium pacificus</name>
    <dbReference type="NCBI Taxonomy" id="3153579"/>
    <lineage>
        <taxon>Bacteria</taxon>
        <taxon>Pseudomonadati</taxon>
        <taxon>Pseudomonadota</taxon>
        <taxon>Alphaproteobacteria</taxon>
        <taxon>Hyphomicrobiales</taxon>
        <taxon>Phyllobacteriaceae</taxon>
        <taxon>Aquibium</taxon>
    </lineage>
</organism>
<dbReference type="RefSeq" id="WP_367952367.1">
    <property type="nucleotide sequence ID" value="NZ_JBDPGJ010000001.1"/>
</dbReference>
<dbReference type="SUPFAM" id="SSF50952">
    <property type="entry name" value="Soluble quinoprotein glucose dehydrogenase"/>
    <property type="match status" value="1"/>
</dbReference>
<dbReference type="InterPro" id="IPR011041">
    <property type="entry name" value="Quinoprot_gluc/sorb_DH_b-prop"/>
</dbReference>
<dbReference type="GO" id="GO:0016491">
    <property type="term" value="F:oxidoreductase activity"/>
    <property type="evidence" value="ECO:0007669"/>
    <property type="project" value="UniProtKB-KW"/>
</dbReference>
<evidence type="ECO:0000313" key="4">
    <source>
        <dbReference type="Proteomes" id="UP001556692"/>
    </source>
</evidence>
<dbReference type="Pfam" id="PF07995">
    <property type="entry name" value="GSDH"/>
    <property type="match status" value="1"/>
</dbReference>
<keyword evidence="3" id="KW-0560">Oxidoreductase</keyword>